<gene>
    <name evidence="7" type="ORF">CUNI_LOCUS18211</name>
</gene>
<evidence type="ECO:0000256" key="3">
    <source>
        <dbReference type="ARBA" id="ARBA00022912"/>
    </source>
</evidence>
<evidence type="ECO:0000259" key="6">
    <source>
        <dbReference type="SMART" id="SM00226"/>
    </source>
</evidence>
<feature type="domain" description="Phosphotyrosine protein phosphatase I" evidence="6">
    <location>
        <begin position="5"/>
        <end position="142"/>
    </location>
</feature>
<comment type="caution">
    <text evidence="7">The sequence shown here is derived from an EMBL/GenBank/DDBJ whole genome shotgun (WGS) entry which is preliminary data.</text>
</comment>
<comment type="similarity">
    <text evidence="1">Belongs to the low molecular weight phosphotyrosine protein phosphatase family.</text>
</comment>
<protein>
    <recommendedName>
        <fullName evidence="6">Phosphotyrosine protein phosphatase I domain-containing protein</fullName>
    </recommendedName>
</protein>
<feature type="active site" evidence="4">
    <location>
        <position position="17"/>
    </location>
</feature>
<evidence type="ECO:0000313" key="7">
    <source>
        <dbReference type="EMBL" id="CAG5132653.1"/>
    </source>
</evidence>
<dbReference type="InterPro" id="IPR023485">
    <property type="entry name" value="Ptyr_pPase"/>
</dbReference>
<name>A0A8S3ZTB3_9EUPU</name>
<dbReference type="InterPro" id="IPR050438">
    <property type="entry name" value="LMW_PTPase"/>
</dbReference>
<dbReference type="OrthoDB" id="3388at2759"/>
<dbReference type="GO" id="GO:0004725">
    <property type="term" value="F:protein tyrosine phosphatase activity"/>
    <property type="evidence" value="ECO:0007669"/>
    <property type="project" value="InterPro"/>
</dbReference>
<dbReference type="SUPFAM" id="SSF52788">
    <property type="entry name" value="Phosphotyrosine protein phosphatases I"/>
    <property type="match status" value="1"/>
</dbReference>
<dbReference type="EMBL" id="CAJHNH020005556">
    <property type="protein sequence ID" value="CAG5132653.1"/>
    <property type="molecule type" value="Genomic_DNA"/>
</dbReference>
<dbReference type="Proteomes" id="UP000678393">
    <property type="component" value="Unassembled WGS sequence"/>
</dbReference>
<dbReference type="PRINTS" id="PR00719">
    <property type="entry name" value="LMWPTPASE"/>
</dbReference>
<organism evidence="7 8">
    <name type="scientific">Candidula unifasciata</name>
    <dbReference type="NCBI Taxonomy" id="100452"/>
    <lineage>
        <taxon>Eukaryota</taxon>
        <taxon>Metazoa</taxon>
        <taxon>Spiralia</taxon>
        <taxon>Lophotrochozoa</taxon>
        <taxon>Mollusca</taxon>
        <taxon>Gastropoda</taxon>
        <taxon>Heterobranchia</taxon>
        <taxon>Euthyneura</taxon>
        <taxon>Panpulmonata</taxon>
        <taxon>Eupulmonata</taxon>
        <taxon>Stylommatophora</taxon>
        <taxon>Helicina</taxon>
        <taxon>Helicoidea</taxon>
        <taxon>Geomitridae</taxon>
        <taxon>Candidula</taxon>
    </lineage>
</organism>
<keyword evidence="8" id="KW-1185">Reference proteome</keyword>
<reference evidence="7" key="1">
    <citation type="submission" date="2021-04" db="EMBL/GenBank/DDBJ databases">
        <authorList>
            <consortium name="Molecular Ecology Group"/>
        </authorList>
    </citation>
    <scope>NUCLEOTIDE SEQUENCE</scope>
</reference>
<proteinExistence type="inferred from homology"/>
<feature type="active site" description="Nucleophile" evidence="4">
    <location>
        <position position="11"/>
    </location>
</feature>
<dbReference type="AlphaFoldDB" id="A0A8S3ZTB3"/>
<dbReference type="PANTHER" id="PTHR11717">
    <property type="entry name" value="LOW MOLECULAR WEIGHT PROTEIN TYROSINE PHOSPHATASE"/>
    <property type="match status" value="1"/>
</dbReference>
<dbReference type="CDD" id="cd16343">
    <property type="entry name" value="LMWPTP"/>
    <property type="match status" value="1"/>
</dbReference>
<dbReference type="InterPro" id="IPR017867">
    <property type="entry name" value="Tyr_phospatase_low_mol_wt"/>
</dbReference>
<keyword evidence="2" id="KW-0378">Hydrolase</keyword>
<dbReference type="Gene3D" id="3.40.50.2300">
    <property type="match status" value="1"/>
</dbReference>
<dbReference type="Pfam" id="PF01451">
    <property type="entry name" value="LMWPc"/>
    <property type="match status" value="1"/>
</dbReference>
<dbReference type="InterPro" id="IPR036196">
    <property type="entry name" value="Ptyr_pPase_sf"/>
</dbReference>
<dbReference type="PANTHER" id="PTHR11717:SF7">
    <property type="entry name" value="LOW MOLECULAR WEIGHT PHOSPHOTYROSINE PROTEIN PHOSPHATASE"/>
    <property type="match status" value="1"/>
</dbReference>
<evidence type="ECO:0000256" key="4">
    <source>
        <dbReference type="PIRSR" id="PIRSR617867-1"/>
    </source>
</evidence>
<feature type="signal peptide" evidence="5">
    <location>
        <begin position="1"/>
        <end position="21"/>
    </location>
</feature>
<evidence type="ECO:0000256" key="2">
    <source>
        <dbReference type="ARBA" id="ARBA00022801"/>
    </source>
</evidence>
<keyword evidence="3" id="KW-0904">Protein phosphatase</keyword>
<feature type="active site" description="Proton donor" evidence="4">
    <location>
        <position position="117"/>
    </location>
</feature>
<evidence type="ECO:0000256" key="1">
    <source>
        <dbReference type="ARBA" id="ARBA00011063"/>
    </source>
</evidence>
<keyword evidence="5" id="KW-0732">Signal</keyword>
<sequence>MTAKHSVLFVCLGNICRSTMAEGVFEHLVIDSAGTGDWYVGYPPDERTMKVLKKHGIHGYKHKGRLITQADFTTFEYVFGMNHEIISDITELALANSTAKVALLGEFDPQKELIIEDPYFTVLPPLSKPHGCFFFCVAFLAHHWKKKKNIYKVHPSAKVCM</sequence>
<evidence type="ECO:0000313" key="8">
    <source>
        <dbReference type="Proteomes" id="UP000678393"/>
    </source>
</evidence>
<dbReference type="SMART" id="SM00226">
    <property type="entry name" value="LMWPc"/>
    <property type="match status" value="1"/>
</dbReference>
<evidence type="ECO:0000256" key="5">
    <source>
        <dbReference type="SAM" id="SignalP"/>
    </source>
</evidence>
<accession>A0A8S3ZTB3</accession>
<feature type="chain" id="PRO_5035806706" description="Phosphotyrosine protein phosphatase I domain-containing protein" evidence="5">
    <location>
        <begin position="22"/>
        <end position="161"/>
    </location>
</feature>